<dbReference type="OrthoDB" id="218750at2"/>
<dbReference type="RefSeq" id="WP_106583656.1">
    <property type="nucleotide sequence ID" value="NZ_PYGA01000010.1"/>
</dbReference>
<accession>A0A2P8DHQ8</accession>
<protein>
    <submittedName>
        <fullName evidence="2">Uncharacterized protein</fullName>
    </submittedName>
</protein>
<feature type="compositionally biased region" description="Basic and acidic residues" evidence="1">
    <location>
        <begin position="642"/>
        <end position="652"/>
    </location>
</feature>
<feature type="compositionally biased region" description="Basic and acidic residues" evidence="1">
    <location>
        <begin position="1"/>
        <end position="11"/>
    </location>
</feature>
<reference evidence="2 3" key="1">
    <citation type="submission" date="2018-03" db="EMBL/GenBank/DDBJ databases">
        <title>Genomic Encyclopedia of Archaeal and Bacterial Type Strains, Phase II (KMG-II): from individual species to whole genera.</title>
        <authorList>
            <person name="Goeker M."/>
        </authorList>
    </citation>
    <scope>NUCLEOTIDE SEQUENCE [LARGE SCALE GENOMIC DNA]</scope>
    <source>
        <strain evidence="2 3">DSM 45312</strain>
    </source>
</reference>
<dbReference type="EMBL" id="PYGA01000010">
    <property type="protein sequence ID" value="PSK96760.1"/>
    <property type="molecule type" value="Genomic_DNA"/>
</dbReference>
<feature type="region of interest" description="Disordered" evidence="1">
    <location>
        <begin position="1"/>
        <end position="28"/>
    </location>
</feature>
<name>A0A2P8DHQ8_9ACTN</name>
<comment type="caution">
    <text evidence="2">The sequence shown here is derived from an EMBL/GenBank/DDBJ whole genome shotgun (WGS) entry which is preliminary data.</text>
</comment>
<organism evidence="2 3">
    <name type="scientific">Murinocardiopsis flavida</name>
    <dbReference type="NCBI Taxonomy" id="645275"/>
    <lineage>
        <taxon>Bacteria</taxon>
        <taxon>Bacillati</taxon>
        <taxon>Actinomycetota</taxon>
        <taxon>Actinomycetes</taxon>
        <taxon>Streptosporangiales</taxon>
        <taxon>Nocardiopsidaceae</taxon>
        <taxon>Murinocardiopsis</taxon>
    </lineage>
</organism>
<dbReference type="Proteomes" id="UP000240542">
    <property type="component" value="Unassembled WGS sequence"/>
</dbReference>
<sequence length="810" mass="87844">MAPTAAHDHHQALAAAGLAPPDTGTPGTQPFRVRTYRHPALARPVVRHVADPVAPAEDAALAHLGFGPAQPGSPLTRGHADTALRYPYWALVHDPDHATTALAVTRRLEAAARRAATKPGHAHTDYAEIAARLPARHAAPMWDEAARAFTAAERRTYAQRCFSTARAAERALPEPPDLESVRATYLEFSLVGAVGVREVKEYVEDLGARHGPARAHDGLRDLALRRCRGGVAPWVDLVAQVGTWARRAGRDHKADRRDLLRDLLELPATAQAEDGFWTKNAAAITEHAREDPAIRAALLRLAEGTIRADPEYWVPLLVDGRAVDHLAATGEHGEAAQWLERIVTAAIHDPWRGQPDNAVLTLVAPLAERLRADAVPVRVWTELRQGHRLLRFALLDTAVGERVPVDEGGAKADIPSLLSGRRTDLPLGPHGYAPLLADPRHADTVAALVDRSVSHHGAYGLWTVPPLRPLAEARLAEHIAELHAGLHTARAALARLVGVDPRCWTAAPHLAEGVRGAEAHAVLARTLRRGIIDELHIPEQKRIIQTSRPRDWPKGTAGHAQLLELHTSIYPDDGVMGTGAPMLGAVLDDGNPALSGEGDSTALSGESETLDPPGEPEGTGDTRSISFTSIVLRRGAPRSADDVIEVRKDDPPGRWCPPGADPADVVVRDRSHRYRGNPRLEIVDRSGEREEILWSVRMDVLPHNLTWRDADGSTEPLRPEYVAHLVPRDPDSSARLRATTEDAAHALIRTADAEIGTRSRYDRTQLPETRAEVERLLPGVDPRLADGVTGLVREAANLGKDLASLRARIS</sequence>
<feature type="region of interest" description="Disordered" evidence="1">
    <location>
        <begin position="642"/>
        <end position="662"/>
    </location>
</feature>
<feature type="region of interest" description="Disordered" evidence="1">
    <location>
        <begin position="587"/>
        <end position="628"/>
    </location>
</feature>
<keyword evidence="3" id="KW-1185">Reference proteome</keyword>
<feature type="compositionally biased region" description="Low complexity" evidence="1">
    <location>
        <begin position="12"/>
        <end position="27"/>
    </location>
</feature>
<evidence type="ECO:0000313" key="2">
    <source>
        <dbReference type="EMBL" id="PSK96760.1"/>
    </source>
</evidence>
<dbReference type="AlphaFoldDB" id="A0A2P8DHQ8"/>
<evidence type="ECO:0000313" key="3">
    <source>
        <dbReference type="Proteomes" id="UP000240542"/>
    </source>
</evidence>
<evidence type="ECO:0000256" key="1">
    <source>
        <dbReference type="SAM" id="MobiDB-lite"/>
    </source>
</evidence>
<gene>
    <name evidence="2" type="ORF">CLV63_11057</name>
</gene>
<proteinExistence type="predicted"/>